<proteinExistence type="inferred from homology"/>
<dbReference type="PANTHER" id="PTHR43301">
    <property type="entry name" value="ARABINAN ENDO-1,5-ALPHA-L-ARABINOSIDASE"/>
    <property type="match status" value="1"/>
</dbReference>
<dbReference type="RefSeq" id="WP_259097171.1">
    <property type="nucleotide sequence ID" value="NZ_BAAAZC010000021.1"/>
</dbReference>
<comment type="pathway">
    <text evidence="1">Glycan metabolism; L-arabinan degradation.</text>
</comment>
<organism evidence="6 7">
    <name type="scientific">Mucilaginibacter dorajii</name>
    <dbReference type="NCBI Taxonomy" id="692994"/>
    <lineage>
        <taxon>Bacteria</taxon>
        <taxon>Pseudomonadati</taxon>
        <taxon>Bacteroidota</taxon>
        <taxon>Sphingobacteriia</taxon>
        <taxon>Sphingobacteriales</taxon>
        <taxon>Sphingobacteriaceae</taxon>
        <taxon>Mucilaginibacter</taxon>
    </lineage>
</organism>
<protein>
    <submittedName>
        <fullName evidence="6">Glycoside hydrolase family 43 protein</fullName>
    </submittedName>
</protein>
<gene>
    <name evidence="6" type="ORF">GCM10022210_30520</name>
</gene>
<dbReference type="GO" id="GO:0016787">
    <property type="term" value="F:hydrolase activity"/>
    <property type="evidence" value="ECO:0007669"/>
    <property type="project" value="UniProtKB-KW"/>
</dbReference>
<dbReference type="PANTHER" id="PTHR43301:SF3">
    <property type="entry name" value="ARABINAN ENDO-1,5-ALPHA-L-ARABINOSIDASE A-RELATED"/>
    <property type="match status" value="1"/>
</dbReference>
<comment type="caution">
    <text evidence="6">The sequence shown here is derived from an EMBL/GenBank/DDBJ whole genome shotgun (WGS) entry which is preliminary data.</text>
</comment>
<sequence length="424" mass="47829">MNRIRITINTALIAFFLLNFQLTVFGQKSKNNEGYKGYLFAYFTGNQKSEEAIRFAISMDGYHYLALNHNEPVVNSLMISETGGVRDPHILRGADGKTFFMVATDMVSANGWNSNRGLVLLKSKDLIHWSSSLINFQKRFPDQDSLLRVWAPQTIYDSVAKKYMVYFSLKHGSNPDKIYYIYANKEFTDFEGEPKQLFFSPDNAACIDGDIEKKDDKYYLFFKTEDRLPGIKIAVSKSLTGGYVLQSDKYVQQTTRPVEGAGTFKLNDGSGFILMYDMYTSGLYQFTKSTDLKNFKVIDKEVSMNFKPRHGTVMPVTLKEVKKLISSYMTADAFLQTANGTGLVRNELAVDTVKKRVYLPLAPGSNAKLFKPEFARLPGISVIPVKKVDFSKGAVPYRVTIVGHKPVLYTLSIMESSFSKSSGR</sequence>
<reference evidence="7" key="1">
    <citation type="journal article" date="2019" name="Int. J. Syst. Evol. Microbiol.">
        <title>The Global Catalogue of Microorganisms (GCM) 10K type strain sequencing project: providing services to taxonomists for standard genome sequencing and annotation.</title>
        <authorList>
            <consortium name="The Broad Institute Genomics Platform"/>
            <consortium name="The Broad Institute Genome Sequencing Center for Infectious Disease"/>
            <person name="Wu L."/>
            <person name="Ma J."/>
        </authorList>
    </citation>
    <scope>NUCLEOTIDE SEQUENCE [LARGE SCALE GENOMIC DNA]</scope>
    <source>
        <strain evidence="7">JCM 16601</strain>
    </source>
</reference>
<dbReference type="InterPro" id="IPR006710">
    <property type="entry name" value="Glyco_hydro_43"/>
</dbReference>
<dbReference type="Pfam" id="PF04616">
    <property type="entry name" value="Glyco_hydro_43"/>
    <property type="match status" value="1"/>
</dbReference>
<dbReference type="CDD" id="cd08983">
    <property type="entry name" value="GH43_Bt3655-like"/>
    <property type="match status" value="1"/>
</dbReference>
<dbReference type="EMBL" id="BAAAZC010000021">
    <property type="protein sequence ID" value="GAA3977586.1"/>
    <property type="molecule type" value="Genomic_DNA"/>
</dbReference>
<evidence type="ECO:0000313" key="6">
    <source>
        <dbReference type="EMBL" id="GAA3977586.1"/>
    </source>
</evidence>
<keyword evidence="4 5" id="KW-0326">Glycosidase</keyword>
<evidence type="ECO:0000256" key="3">
    <source>
        <dbReference type="ARBA" id="ARBA00022801"/>
    </source>
</evidence>
<dbReference type="Proteomes" id="UP001500742">
    <property type="component" value="Unassembled WGS sequence"/>
</dbReference>
<evidence type="ECO:0000256" key="1">
    <source>
        <dbReference type="ARBA" id="ARBA00004834"/>
    </source>
</evidence>
<keyword evidence="3 5" id="KW-0378">Hydrolase</keyword>
<evidence type="ECO:0000256" key="5">
    <source>
        <dbReference type="RuleBase" id="RU361187"/>
    </source>
</evidence>
<accession>A0ABP7Q6Y4</accession>
<dbReference type="Gene3D" id="2.115.10.20">
    <property type="entry name" value="Glycosyl hydrolase domain, family 43"/>
    <property type="match status" value="1"/>
</dbReference>
<evidence type="ECO:0000256" key="2">
    <source>
        <dbReference type="ARBA" id="ARBA00009865"/>
    </source>
</evidence>
<dbReference type="InterPro" id="IPR023296">
    <property type="entry name" value="Glyco_hydro_beta-prop_sf"/>
</dbReference>
<keyword evidence="7" id="KW-1185">Reference proteome</keyword>
<comment type="similarity">
    <text evidence="2 5">Belongs to the glycosyl hydrolase 43 family.</text>
</comment>
<dbReference type="SUPFAM" id="SSF75005">
    <property type="entry name" value="Arabinanase/levansucrase/invertase"/>
    <property type="match status" value="1"/>
</dbReference>
<name>A0ABP7Q6Y4_9SPHI</name>
<dbReference type="InterPro" id="IPR050727">
    <property type="entry name" value="GH43_arabinanases"/>
</dbReference>
<evidence type="ECO:0000256" key="4">
    <source>
        <dbReference type="ARBA" id="ARBA00023295"/>
    </source>
</evidence>
<evidence type="ECO:0000313" key="7">
    <source>
        <dbReference type="Proteomes" id="UP001500742"/>
    </source>
</evidence>